<dbReference type="Gene3D" id="1.10.238.10">
    <property type="entry name" value="EF-hand"/>
    <property type="match status" value="1"/>
</dbReference>
<sequence>MSSYKPNEYSANATAQASSAGGAYAPTNATADAQLGTWFRAVDTDGSGQLTVHELQRALVNGDWSPFNIETVRMLVNMYDSDNSGTIGFEEFKGLWHYIEEWKGCFRTFDHDRSGSVDRQELHQALVAFGFNVSPAFVAKLIQKFDRYGTDVNSNGQGNITFDNFVQACVTVKTLTDSYRAIDTDHDGWIQISYDQFLDLVVRQRA</sequence>
<evidence type="ECO:0000256" key="5">
    <source>
        <dbReference type="ARBA" id="ARBA00022837"/>
    </source>
</evidence>
<name>A0A1X2I102_9FUNG</name>
<dbReference type="PANTHER" id="PTHR46212">
    <property type="entry name" value="PEFLIN"/>
    <property type="match status" value="1"/>
</dbReference>
<feature type="domain" description="EF-hand" evidence="6">
    <location>
        <begin position="30"/>
        <end position="65"/>
    </location>
</feature>
<reference evidence="7 8" key="1">
    <citation type="submission" date="2016-07" db="EMBL/GenBank/DDBJ databases">
        <title>Pervasive Adenine N6-methylation of Active Genes in Fungi.</title>
        <authorList>
            <consortium name="DOE Joint Genome Institute"/>
            <person name="Mondo S.J."/>
            <person name="Dannebaum R.O."/>
            <person name="Kuo R.C."/>
            <person name="Labutti K."/>
            <person name="Haridas S."/>
            <person name="Kuo A."/>
            <person name="Salamov A."/>
            <person name="Ahrendt S.R."/>
            <person name="Lipzen A."/>
            <person name="Sullivan W."/>
            <person name="Andreopoulos W.B."/>
            <person name="Clum A."/>
            <person name="Lindquist E."/>
            <person name="Daum C."/>
            <person name="Ramamoorthy G.K."/>
            <person name="Gryganskyi A."/>
            <person name="Culley D."/>
            <person name="Magnuson J.K."/>
            <person name="James T.Y."/>
            <person name="O'Malley M.A."/>
            <person name="Stajich J.E."/>
            <person name="Spatafora J.W."/>
            <person name="Visel A."/>
            <person name="Grigoriev I.V."/>
        </authorList>
    </citation>
    <scope>NUCLEOTIDE SEQUENCE [LARGE SCALE GENOMIC DNA]</scope>
    <source>
        <strain evidence="7 8">NRRL 1336</strain>
    </source>
</reference>
<proteinExistence type="predicted"/>
<evidence type="ECO:0000256" key="2">
    <source>
        <dbReference type="ARBA" id="ARBA00022490"/>
    </source>
</evidence>
<accession>A0A1X2I102</accession>
<evidence type="ECO:0000256" key="1">
    <source>
        <dbReference type="ARBA" id="ARBA00004496"/>
    </source>
</evidence>
<evidence type="ECO:0000256" key="4">
    <source>
        <dbReference type="ARBA" id="ARBA00022737"/>
    </source>
</evidence>
<evidence type="ECO:0000256" key="3">
    <source>
        <dbReference type="ARBA" id="ARBA00022723"/>
    </source>
</evidence>
<dbReference type="InterPro" id="IPR002048">
    <property type="entry name" value="EF_hand_dom"/>
</dbReference>
<dbReference type="GO" id="GO:0048306">
    <property type="term" value="F:calcium-dependent protein binding"/>
    <property type="evidence" value="ECO:0007669"/>
    <property type="project" value="UniProtKB-ARBA"/>
</dbReference>
<dbReference type="InterPro" id="IPR011992">
    <property type="entry name" value="EF-hand-dom_pair"/>
</dbReference>
<dbReference type="Pfam" id="PF13499">
    <property type="entry name" value="EF-hand_7"/>
    <property type="match status" value="2"/>
</dbReference>
<evidence type="ECO:0000313" key="8">
    <source>
        <dbReference type="Proteomes" id="UP000193560"/>
    </source>
</evidence>
<comment type="caution">
    <text evidence="7">The sequence shown here is derived from an EMBL/GenBank/DDBJ whole genome shotgun (WGS) entry which is preliminary data.</text>
</comment>
<dbReference type="PROSITE" id="PS00018">
    <property type="entry name" value="EF_HAND_1"/>
    <property type="match status" value="2"/>
</dbReference>
<gene>
    <name evidence="7" type="ORF">BCR42DRAFT_426358</name>
</gene>
<dbReference type="STRING" id="90262.A0A1X2I102"/>
<dbReference type="PANTHER" id="PTHR46212:SF3">
    <property type="entry name" value="GH27120P"/>
    <property type="match status" value="1"/>
</dbReference>
<dbReference type="GO" id="GO:0005509">
    <property type="term" value="F:calcium ion binding"/>
    <property type="evidence" value="ECO:0007669"/>
    <property type="project" value="InterPro"/>
</dbReference>
<dbReference type="PROSITE" id="PS50222">
    <property type="entry name" value="EF_HAND_2"/>
    <property type="match status" value="2"/>
</dbReference>
<protein>
    <recommendedName>
        <fullName evidence="6">EF-hand domain-containing protein</fullName>
    </recommendedName>
</protein>
<keyword evidence="3" id="KW-0479">Metal-binding</keyword>
<dbReference type="InterPro" id="IPR051426">
    <property type="entry name" value="Peflin/Sorcin_CaBP"/>
</dbReference>
<organism evidence="7 8">
    <name type="scientific">Absidia repens</name>
    <dbReference type="NCBI Taxonomy" id="90262"/>
    <lineage>
        <taxon>Eukaryota</taxon>
        <taxon>Fungi</taxon>
        <taxon>Fungi incertae sedis</taxon>
        <taxon>Mucoromycota</taxon>
        <taxon>Mucoromycotina</taxon>
        <taxon>Mucoromycetes</taxon>
        <taxon>Mucorales</taxon>
        <taxon>Cunninghamellaceae</taxon>
        <taxon>Absidia</taxon>
    </lineage>
</organism>
<dbReference type="SMART" id="SM00054">
    <property type="entry name" value="EFh"/>
    <property type="match status" value="4"/>
</dbReference>
<dbReference type="CDD" id="cd16180">
    <property type="entry name" value="EFh_PEF_Group_I"/>
    <property type="match status" value="1"/>
</dbReference>
<dbReference type="SUPFAM" id="SSF47473">
    <property type="entry name" value="EF-hand"/>
    <property type="match status" value="1"/>
</dbReference>
<evidence type="ECO:0000259" key="6">
    <source>
        <dbReference type="PROSITE" id="PS50222"/>
    </source>
</evidence>
<evidence type="ECO:0000313" key="7">
    <source>
        <dbReference type="EMBL" id="ORZ07095.1"/>
    </source>
</evidence>
<keyword evidence="5" id="KW-0106">Calcium</keyword>
<dbReference type="InterPro" id="IPR018247">
    <property type="entry name" value="EF_Hand_1_Ca_BS"/>
</dbReference>
<feature type="domain" description="EF-hand" evidence="6">
    <location>
        <begin position="97"/>
        <end position="132"/>
    </location>
</feature>
<comment type="subcellular location">
    <subcellularLocation>
        <location evidence="1">Cytoplasm</location>
    </subcellularLocation>
</comment>
<dbReference type="EMBL" id="MCGE01000036">
    <property type="protein sequence ID" value="ORZ07095.1"/>
    <property type="molecule type" value="Genomic_DNA"/>
</dbReference>
<dbReference type="Proteomes" id="UP000193560">
    <property type="component" value="Unassembled WGS sequence"/>
</dbReference>
<dbReference type="GO" id="GO:0005737">
    <property type="term" value="C:cytoplasm"/>
    <property type="evidence" value="ECO:0007669"/>
    <property type="project" value="UniProtKB-SubCell"/>
</dbReference>
<keyword evidence="8" id="KW-1185">Reference proteome</keyword>
<keyword evidence="2" id="KW-0963">Cytoplasm</keyword>
<keyword evidence="4" id="KW-0677">Repeat</keyword>
<dbReference type="OrthoDB" id="186625at2759"/>
<dbReference type="AlphaFoldDB" id="A0A1X2I102"/>